<reference evidence="2" key="1">
    <citation type="submission" date="2009-12" db="EMBL/GenBank/DDBJ databases">
        <title>The Genome Sequence of Anolis carolinensis (Green Anole Lizard).</title>
        <authorList>
            <consortium name="The Genome Sequencing Platform"/>
            <person name="Di Palma F."/>
            <person name="Alfoldi J."/>
            <person name="Heiman D."/>
            <person name="Young S."/>
            <person name="Grabherr M."/>
            <person name="Johnson J."/>
            <person name="Lander E.S."/>
            <person name="Lindblad-Toh K."/>
        </authorList>
    </citation>
    <scope>NUCLEOTIDE SEQUENCE [LARGE SCALE GENOMIC DNA]</scope>
    <source>
        <strain evidence="2">JBL SC #1</strain>
    </source>
</reference>
<evidence type="ECO:0000313" key="3">
    <source>
        <dbReference type="Proteomes" id="UP000001646"/>
    </source>
</evidence>
<name>A0A803SKQ6_ANOCA</name>
<evidence type="ECO:0000313" key="2">
    <source>
        <dbReference type="Ensembl" id="ENSACAP00000023546.1"/>
    </source>
</evidence>
<reference evidence="2" key="2">
    <citation type="submission" date="2025-08" db="UniProtKB">
        <authorList>
            <consortium name="Ensembl"/>
        </authorList>
    </citation>
    <scope>IDENTIFICATION</scope>
</reference>
<feature type="compositionally biased region" description="Pro residues" evidence="1">
    <location>
        <begin position="21"/>
        <end position="36"/>
    </location>
</feature>
<dbReference type="AlphaFoldDB" id="A0A803SKQ6"/>
<evidence type="ECO:0000256" key="1">
    <source>
        <dbReference type="SAM" id="MobiDB-lite"/>
    </source>
</evidence>
<feature type="region of interest" description="Disordered" evidence="1">
    <location>
        <begin position="17"/>
        <end position="37"/>
    </location>
</feature>
<sequence length="199" mass="23199">MRRKPLLEQGTIFIPPISIKDPPPLLTPPSPPPPPSLACSKYRPPAWAATWAFISFRRLKMTPHSVQGVVLRLKVLPQSAQAKGRSPVWMRWWVIRVPLRLKLLPHSRQVKGFSPVWMRRCLISSPLWLKRLPQSAQAKGRSPVWIRWWRVCLEQKLFPQTEHSKGFSPVWMRKWVIRLPRCWKRLPHTLQAKGRSAAV</sequence>
<keyword evidence="3" id="KW-1185">Reference proteome</keyword>
<reference evidence="2" key="3">
    <citation type="submission" date="2025-09" db="UniProtKB">
        <authorList>
            <consortium name="Ensembl"/>
        </authorList>
    </citation>
    <scope>IDENTIFICATION</scope>
</reference>
<dbReference type="Proteomes" id="UP000001646">
    <property type="component" value="Unplaced"/>
</dbReference>
<proteinExistence type="predicted"/>
<organism evidence="2 3">
    <name type="scientific">Anolis carolinensis</name>
    <name type="common">Green anole</name>
    <name type="synonym">American chameleon</name>
    <dbReference type="NCBI Taxonomy" id="28377"/>
    <lineage>
        <taxon>Eukaryota</taxon>
        <taxon>Metazoa</taxon>
        <taxon>Chordata</taxon>
        <taxon>Craniata</taxon>
        <taxon>Vertebrata</taxon>
        <taxon>Euteleostomi</taxon>
        <taxon>Lepidosauria</taxon>
        <taxon>Squamata</taxon>
        <taxon>Bifurcata</taxon>
        <taxon>Unidentata</taxon>
        <taxon>Episquamata</taxon>
        <taxon>Toxicofera</taxon>
        <taxon>Iguania</taxon>
        <taxon>Dactyloidae</taxon>
        <taxon>Anolis</taxon>
    </lineage>
</organism>
<dbReference type="InParanoid" id="A0A803SKQ6"/>
<accession>A0A803SKQ6</accession>
<dbReference type="Ensembl" id="ENSACAT00000047641.1">
    <property type="protein sequence ID" value="ENSACAP00000023546.1"/>
    <property type="gene ID" value="ENSACAG00000039914.1"/>
</dbReference>
<dbReference type="GeneTree" id="ENSGT01110000267325"/>
<protein>
    <submittedName>
        <fullName evidence="2">Uncharacterized protein</fullName>
    </submittedName>
</protein>